<dbReference type="EMBL" id="ML996102">
    <property type="protein sequence ID" value="KAF2739827.1"/>
    <property type="molecule type" value="Genomic_DNA"/>
</dbReference>
<evidence type="ECO:0000313" key="2">
    <source>
        <dbReference type="Proteomes" id="UP000799444"/>
    </source>
</evidence>
<organism evidence="1 2">
    <name type="scientific">Polyplosphaeria fusca</name>
    <dbReference type="NCBI Taxonomy" id="682080"/>
    <lineage>
        <taxon>Eukaryota</taxon>
        <taxon>Fungi</taxon>
        <taxon>Dikarya</taxon>
        <taxon>Ascomycota</taxon>
        <taxon>Pezizomycotina</taxon>
        <taxon>Dothideomycetes</taxon>
        <taxon>Pleosporomycetidae</taxon>
        <taxon>Pleosporales</taxon>
        <taxon>Tetraplosphaeriaceae</taxon>
        <taxon>Polyplosphaeria</taxon>
    </lineage>
</organism>
<dbReference type="Proteomes" id="UP000799444">
    <property type="component" value="Unassembled WGS sequence"/>
</dbReference>
<evidence type="ECO:0000313" key="1">
    <source>
        <dbReference type="EMBL" id="KAF2739827.1"/>
    </source>
</evidence>
<keyword evidence="2" id="KW-1185">Reference proteome</keyword>
<comment type="caution">
    <text evidence="1">The sequence shown here is derived from an EMBL/GenBank/DDBJ whole genome shotgun (WGS) entry which is preliminary data.</text>
</comment>
<protein>
    <submittedName>
        <fullName evidence="1">Uncharacterized protein</fullName>
    </submittedName>
</protein>
<accession>A0A9P4V4R1</accession>
<name>A0A9P4V4R1_9PLEO</name>
<dbReference type="AlphaFoldDB" id="A0A9P4V4R1"/>
<sequence length="194" mass="21038">MQGMEASLPRSCRRPSSRQLDNCSTQYCLLCTLELEAQCVGLRIHFRPSCAAPPSPAIRTSSHVLAPLSRFPSSTVHGPTVDMADLLAPMRAHRSSCRRSLQSTTPQASLKHICGVIAAEAFNHTIVPSRHRGDDEIGGLEAPEAAMHADSAIAGMASFDSTPRLHARRMECIRHVQNLESSATAHNQDAAVRH</sequence>
<gene>
    <name evidence="1" type="ORF">EJ04DRAFT_258814</name>
</gene>
<proteinExistence type="predicted"/>
<reference evidence="1" key="1">
    <citation type="journal article" date="2020" name="Stud. Mycol.">
        <title>101 Dothideomycetes genomes: a test case for predicting lifestyles and emergence of pathogens.</title>
        <authorList>
            <person name="Haridas S."/>
            <person name="Albert R."/>
            <person name="Binder M."/>
            <person name="Bloem J."/>
            <person name="Labutti K."/>
            <person name="Salamov A."/>
            <person name="Andreopoulos B."/>
            <person name="Baker S."/>
            <person name="Barry K."/>
            <person name="Bills G."/>
            <person name="Bluhm B."/>
            <person name="Cannon C."/>
            <person name="Castanera R."/>
            <person name="Culley D."/>
            <person name="Daum C."/>
            <person name="Ezra D."/>
            <person name="Gonzalez J."/>
            <person name="Henrissat B."/>
            <person name="Kuo A."/>
            <person name="Liang C."/>
            <person name="Lipzen A."/>
            <person name="Lutzoni F."/>
            <person name="Magnuson J."/>
            <person name="Mondo S."/>
            <person name="Nolan M."/>
            <person name="Ohm R."/>
            <person name="Pangilinan J."/>
            <person name="Park H.-J."/>
            <person name="Ramirez L."/>
            <person name="Alfaro M."/>
            <person name="Sun H."/>
            <person name="Tritt A."/>
            <person name="Yoshinaga Y."/>
            <person name="Zwiers L.-H."/>
            <person name="Turgeon B."/>
            <person name="Goodwin S."/>
            <person name="Spatafora J."/>
            <person name="Crous P."/>
            <person name="Grigoriev I."/>
        </authorList>
    </citation>
    <scope>NUCLEOTIDE SEQUENCE</scope>
    <source>
        <strain evidence="1">CBS 125425</strain>
    </source>
</reference>